<keyword evidence="1" id="KW-0808">Transferase</keyword>
<dbReference type="Proteomes" id="UP001610657">
    <property type="component" value="Unassembled WGS sequence"/>
</dbReference>
<dbReference type="GO" id="GO:0008168">
    <property type="term" value="F:methyltransferase activity"/>
    <property type="evidence" value="ECO:0007669"/>
    <property type="project" value="UniProtKB-KW"/>
</dbReference>
<feature type="non-terminal residue" evidence="1">
    <location>
        <position position="1"/>
    </location>
</feature>
<organism evidence="1 2">
    <name type="scientific">Pseudomonas syringae pv. tagetis</name>
    <dbReference type="NCBI Taxonomy" id="129140"/>
    <lineage>
        <taxon>Bacteria</taxon>
        <taxon>Pseudomonadati</taxon>
        <taxon>Pseudomonadota</taxon>
        <taxon>Gammaproteobacteria</taxon>
        <taxon>Pseudomonadales</taxon>
        <taxon>Pseudomonadaceae</taxon>
        <taxon>Pseudomonas</taxon>
    </lineage>
</organism>
<accession>A0ABW7NWM6</accession>
<name>A0ABW7NWM6_9PSED</name>
<comment type="caution">
    <text evidence="1">The sequence shown here is derived from an EMBL/GenBank/DDBJ whole genome shotgun (WGS) entry which is preliminary data.</text>
</comment>
<keyword evidence="1" id="KW-0489">Methyltransferase</keyword>
<dbReference type="EMBL" id="JAVCQK010000611">
    <property type="protein sequence ID" value="MFH7519259.1"/>
    <property type="molecule type" value="Genomic_DNA"/>
</dbReference>
<dbReference type="InterPro" id="IPR010286">
    <property type="entry name" value="METTL16/RlmF"/>
</dbReference>
<dbReference type="Pfam" id="PF05971">
    <property type="entry name" value="Methyltransf_10"/>
    <property type="match status" value="1"/>
</dbReference>
<evidence type="ECO:0000313" key="2">
    <source>
        <dbReference type="Proteomes" id="UP001610657"/>
    </source>
</evidence>
<dbReference type="GO" id="GO:0032259">
    <property type="term" value="P:methylation"/>
    <property type="evidence" value="ECO:0007669"/>
    <property type="project" value="UniProtKB-KW"/>
</dbReference>
<dbReference type="RefSeq" id="WP_395577961.1">
    <property type="nucleotide sequence ID" value="NZ_JAVCQK010000611.1"/>
</dbReference>
<gene>
    <name evidence="1" type="ORF">RA271_29600</name>
</gene>
<reference evidence="1 2" key="1">
    <citation type="submission" date="2023-08" db="EMBL/GenBank/DDBJ databases">
        <title>Genomic and mutational analysis of Pseudomonas syringae pv. tagetis EB037 pathogenicity on sunflower.</title>
        <authorList>
            <person name="Maul J.E."/>
        </authorList>
    </citation>
    <scope>NUCLEOTIDE SEQUENCE [LARGE SCALE GENOMIC DNA]</scope>
    <source>
        <strain evidence="1 2">EB037_T1</strain>
    </source>
</reference>
<proteinExistence type="predicted"/>
<sequence length="45" mass="4908">NLPPIQSALKNAGALEVLVVVMGPVQKQSRFVAWTFLDKAQSAQR</sequence>
<keyword evidence="2" id="KW-1185">Reference proteome</keyword>
<protein>
    <submittedName>
        <fullName evidence="1">RlmF-related methyltransferase</fullName>
    </submittedName>
</protein>
<evidence type="ECO:0000313" key="1">
    <source>
        <dbReference type="EMBL" id="MFH7519259.1"/>
    </source>
</evidence>